<keyword evidence="2" id="KW-0805">Transcription regulation</keyword>
<dbReference type="STRING" id="1798665.A2942_00880"/>
<dbReference type="InterPro" id="IPR013249">
    <property type="entry name" value="RNA_pol_sigma70_r4_t2"/>
</dbReference>
<dbReference type="CDD" id="cd06171">
    <property type="entry name" value="Sigma70_r4"/>
    <property type="match status" value="1"/>
</dbReference>
<dbReference type="SUPFAM" id="SSF88946">
    <property type="entry name" value="Sigma2 domain of RNA polymerase sigma factors"/>
    <property type="match status" value="1"/>
</dbReference>
<evidence type="ECO:0000313" key="8">
    <source>
        <dbReference type="EMBL" id="OGZ12295.1"/>
    </source>
</evidence>
<evidence type="ECO:0000256" key="4">
    <source>
        <dbReference type="ARBA" id="ARBA00023125"/>
    </source>
</evidence>
<dbReference type="InterPro" id="IPR013325">
    <property type="entry name" value="RNA_pol_sigma_r2"/>
</dbReference>
<dbReference type="InterPro" id="IPR013324">
    <property type="entry name" value="RNA_pol_sigma_r3/r4-like"/>
</dbReference>
<dbReference type="InterPro" id="IPR014284">
    <property type="entry name" value="RNA_pol_sigma-70_dom"/>
</dbReference>
<dbReference type="InterPro" id="IPR007627">
    <property type="entry name" value="RNA_pol_sigma70_r2"/>
</dbReference>
<evidence type="ECO:0000256" key="3">
    <source>
        <dbReference type="ARBA" id="ARBA00023082"/>
    </source>
</evidence>
<dbReference type="Pfam" id="PF08281">
    <property type="entry name" value="Sigma70_r4_2"/>
    <property type="match status" value="1"/>
</dbReference>
<evidence type="ECO:0008006" key="10">
    <source>
        <dbReference type="Google" id="ProtNLM"/>
    </source>
</evidence>
<keyword evidence="5" id="KW-0804">Transcription</keyword>
<dbReference type="NCBIfam" id="TIGR02937">
    <property type="entry name" value="sigma70-ECF"/>
    <property type="match status" value="1"/>
</dbReference>
<dbReference type="Pfam" id="PF04542">
    <property type="entry name" value="Sigma70_r2"/>
    <property type="match status" value="1"/>
</dbReference>
<dbReference type="Proteomes" id="UP000178534">
    <property type="component" value="Unassembled WGS sequence"/>
</dbReference>
<protein>
    <recommendedName>
        <fullName evidence="10">RNA polymerase sigma-70 region 2 domain-containing protein</fullName>
    </recommendedName>
</protein>
<name>A0A1G2DF83_9BACT</name>
<keyword evidence="4" id="KW-0238">DNA-binding</keyword>
<dbReference type="Gene3D" id="1.10.10.10">
    <property type="entry name" value="Winged helix-like DNA-binding domain superfamily/Winged helix DNA-binding domain"/>
    <property type="match status" value="1"/>
</dbReference>
<dbReference type="EMBL" id="MHLP01000024">
    <property type="protein sequence ID" value="OGZ12295.1"/>
    <property type="molecule type" value="Genomic_DNA"/>
</dbReference>
<dbReference type="AlphaFoldDB" id="A0A1G2DF83"/>
<comment type="caution">
    <text evidence="8">The sequence shown here is derived from an EMBL/GenBank/DDBJ whole genome shotgun (WGS) entry which is preliminary data.</text>
</comment>
<accession>A0A1G2DF83</accession>
<dbReference type="PANTHER" id="PTHR43133:SF52">
    <property type="entry name" value="ECF RNA POLYMERASE SIGMA FACTOR SIGL"/>
    <property type="match status" value="1"/>
</dbReference>
<sequence length="191" mass="22248">MDTSSALVSSVQKAAQGDRAAFRAVFDAGNDKLFHYLLGQLKNREEALDVLQETFIEIWRALPKFRYRSEEEFWGFVFTIARRKIFASRKRSARRKHIDVVDNNSLDLLSAENTEHIPTYPDNHHLLLHALAKLGETSREILKLRYWSELSFKEIALATETSENAAKVRHHRAIKELQTYLPKHYVDQRLV</sequence>
<dbReference type="SUPFAM" id="SSF88659">
    <property type="entry name" value="Sigma3 and sigma4 domains of RNA polymerase sigma factors"/>
    <property type="match status" value="1"/>
</dbReference>
<evidence type="ECO:0000259" key="6">
    <source>
        <dbReference type="Pfam" id="PF04542"/>
    </source>
</evidence>
<dbReference type="GO" id="GO:0006352">
    <property type="term" value="P:DNA-templated transcription initiation"/>
    <property type="evidence" value="ECO:0007669"/>
    <property type="project" value="InterPro"/>
</dbReference>
<dbReference type="GO" id="GO:0016987">
    <property type="term" value="F:sigma factor activity"/>
    <property type="evidence" value="ECO:0007669"/>
    <property type="project" value="UniProtKB-KW"/>
</dbReference>
<evidence type="ECO:0000313" key="9">
    <source>
        <dbReference type="Proteomes" id="UP000178534"/>
    </source>
</evidence>
<dbReference type="InterPro" id="IPR039425">
    <property type="entry name" value="RNA_pol_sigma-70-like"/>
</dbReference>
<evidence type="ECO:0000256" key="2">
    <source>
        <dbReference type="ARBA" id="ARBA00023015"/>
    </source>
</evidence>
<feature type="domain" description="RNA polymerase sigma factor 70 region 4 type 2" evidence="7">
    <location>
        <begin position="126"/>
        <end position="177"/>
    </location>
</feature>
<dbReference type="Gene3D" id="1.10.1740.10">
    <property type="match status" value="1"/>
</dbReference>
<keyword evidence="3" id="KW-0731">Sigma factor</keyword>
<proteinExistence type="inferred from homology"/>
<evidence type="ECO:0000259" key="7">
    <source>
        <dbReference type="Pfam" id="PF08281"/>
    </source>
</evidence>
<dbReference type="PANTHER" id="PTHR43133">
    <property type="entry name" value="RNA POLYMERASE ECF-TYPE SIGMA FACTO"/>
    <property type="match status" value="1"/>
</dbReference>
<dbReference type="InterPro" id="IPR036388">
    <property type="entry name" value="WH-like_DNA-bd_sf"/>
</dbReference>
<feature type="domain" description="RNA polymerase sigma-70 region 2" evidence="6">
    <location>
        <begin position="32"/>
        <end position="94"/>
    </location>
</feature>
<dbReference type="GO" id="GO:0003677">
    <property type="term" value="F:DNA binding"/>
    <property type="evidence" value="ECO:0007669"/>
    <property type="project" value="UniProtKB-KW"/>
</dbReference>
<comment type="similarity">
    <text evidence="1">Belongs to the sigma-70 factor family. ECF subfamily.</text>
</comment>
<evidence type="ECO:0000256" key="5">
    <source>
        <dbReference type="ARBA" id="ARBA00023163"/>
    </source>
</evidence>
<gene>
    <name evidence="8" type="ORF">A2942_00880</name>
</gene>
<reference evidence="8 9" key="1">
    <citation type="journal article" date="2016" name="Nat. Commun.">
        <title>Thousands of microbial genomes shed light on interconnected biogeochemical processes in an aquifer system.</title>
        <authorList>
            <person name="Anantharaman K."/>
            <person name="Brown C.T."/>
            <person name="Hug L.A."/>
            <person name="Sharon I."/>
            <person name="Castelle C.J."/>
            <person name="Probst A.J."/>
            <person name="Thomas B.C."/>
            <person name="Singh A."/>
            <person name="Wilkins M.J."/>
            <person name="Karaoz U."/>
            <person name="Brodie E.L."/>
            <person name="Williams K.H."/>
            <person name="Hubbard S.S."/>
            <person name="Banfield J.F."/>
        </authorList>
    </citation>
    <scope>NUCLEOTIDE SEQUENCE [LARGE SCALE GENOMIC DNA]</scope>
</reference>
<organism evidence="8 9">
    <name type="scientific">Candidatus Lloydbacteria bacterium RIFCSPLOWO2_01_FULL_50_20</name>
    <dbReference type="NCBI Taxonomy" id="1798665"/>
    <lineage>
        <taxon>Bacteria</taxon>
        <taxon>Candidatus Lloydiibacteriota</taxon>
    </lineage>
</organism>
<evidence type="ECO:0000256" key="1">
    <source>
        <dbReference type="ARBA" id="ARBA00010641"/>
    </source>
</evidence>